<evidence type="ECO:0000313" key="2">
    <source>
        <dbReference type="EMBL" id="CAG7892901.1"/>
    </source>
</evidence>
<dbReference type="Gramene" id="A02p18530.2_BraZ1">
    <property type="protein sequence ID" value="A02p18530.2_BraZ1.CDS.1"/>
    <property type="gene ID" value="A02g18530.2_BraZ1"/>
</dbReference>
<dbReference type="Proteomes" id="UP000694005">
    <property type="component" value="Chromosome A02"/>
</dbReference>
<accession>A0A3P6ADM0</accession>
<feature type="region of interest" description="Disordered" evidence="1">
    <location>
        <begin position="137"/>
        <end position="199"/>
    </location>
</feature>
<evidence type="ECO:0000313" key="3">
    <source>
        <dbReference type="EMBL" id="VDC87625.1"/>
    </source>
</evidence>
<proteinExistence type="predicted"/>
<reference evidence="3" key="1">
    <citation type="submission" date="2018-11" db="EMBL/GenBank/DDBJ databases">
        <authorList>
            <consortium name="Genoscope - CEA"/>
            <person name="William W."/>
        </authorList>
    </citation>
    <scope>NUCLEOTIDE SEQUENCE</scope>
</reference>
<feature type="compositionally biased region" description="Low complexity" evidence="1">
    <location>
        <begin position="172"/>
        <end position="182"/>
    </location>
</feature>
<feature type="non-terminal residue" evidence="3">
    <location>
        <position position="199"/>
    </location>
</feature>
<dbReference type="AlphaFoldDB" id="A0A3P6ADM0"/>
<name>A0A3P6ADM0_BRACM</name>
<sequence length="199" mass="22063">MPLLAPSVPPGFPPKSVVAPEVFEQMQLYMDCTDPEERRIREFKMQMTLRDLSSNPGAQSSYLRLEDHPQISGVQNKNLGRVFDFRTAIPEGAPSSAEKEMRHQAIIGSAERDNLRALQDTGTTMEDNQMVNPFMSKSRRTETSVRPQGIIEGSGEHFPLRPGATFAMGHDGLSVSGTSGKSKSSKRKGASWKRFRQAP</sequence>
<dbReference type="EMBL" id="LR031573">
    <property type="protein sequence ID" value="VDC87625.1"/>
    <property type="molecule type" value="Genomic_DNA"/>
</dbReference>
<gene>
    <name evidence="3" type="ORF">BRAA02T06414Z</name>
    <name evidence="2" type="ORF">BRAPAZ1V2_A02P18530.2</name>
</gene>
<dbReference type="EMBL" id="LS974618">
    <property type="protein sequence ID" value="CAG7892901.1"/>
    <property type="molecule type" value="Genomic_DNA"/>
</dbReference>
<organism evidence="3">
    <name type="scientific">Brassica campestris</name>
    <name type="common">Field mustard</name>
    <dbReference type="NCBI Taxonomy" id="3711"/>
    <lineage>
        <taxon>Eukaryota</taxon>
        <taxon>Viridiplantae</taxon>
        <taxon>Streptophyta</taxon>
        <taxon>Embryophyta</taxon>
        <taxon>Tracheophyta</taxon>
        <taxon>Spermatophyta</taxon>
        <taxon>Magnoliopsida</taxon>
        <taxon>eudicotyledons</taxon>
        <taxon>Gunneridae</taxon>
        <taxon>Pentapetalae</taxon>
        <taxon>rosids</taxon>
        <taxon>malvids</taxon>
        <taxon>Brassicales</taxon>
        <taxon>Brassicaceae</taxon>
        <taxon>Brassiceae</taxon>
        <taxon>Brassica</taxon>
    </lineage>
</organism>
<evidence type="ECO:0000256" key="1">
    <source>
        <dbReference type="SAM" id="MobiDB-lite"/>
    </source>
</evidence>
<feature type="compositionally biased region" description="Basic residues" evidence="1">
    <location>
        <begin position="183"/>
        <end position="199"/>
    </location>
</feature>
<protein>
    <submittedName>
        <fullName evidence="2">Uncharacterized protein</fullName>
    </submittedName>
</protein>